<organism evidence="1 2">
    <name type="scientific">Caligus rogercresseyi</name>
    <name type="common">Sea louse</name>
    <dbReference type="NCBI Taxonomy" id="217165"/>
    <lineage>
        <taxon>Eukaryota</taxon>
        <taxon>Metazoa</taxon>
        <taxon>Ecdysozoa</taxon>
        <taxon>Arthropoda</taxon>
        <taxon>Crustacea</taxon>
        <taxon>Multicrustacea</taxon>
        <taxon>Hexanauplia</taxon>
        <taxon>Copepoda</taxon>
        <taxon>Siphonostomatoida</taxon>
        <taxon>Caligidae</taxon>
        <taxon>Caligus</taxon>
    </lineage>
</organism>
<evidence type="ECO:0000313" key="1">
    <source>
        <dbReference type="EMBL" id="QQP40240.1"/>
    </source>
</evidence>
<dbReference type="EMBL" id="CP045898">
    <property type="protein sequence ID" value="QQP40240.1"/>
    <property type="molecule type" value="Genomic_DNA"/>
</dbReference>
<dbReference type="Proteomes" id="UP000595437">
    <property type="component" value="Chromosome 9"/>
</dbReference>
<name>A0A7T8K097_CALRO</name>
<evidence type="ECO:0000313" key="2">
    <source>
        <dbReference type="Proteomes" id="UP000595437"/>
    </source>
</evidence>
<protein>
    <submittedName>
        <fullName evidence="1">Uncharacterized protein</fullName>
    </submittedName>
</protein>
<sequence>MTSNGMSDHFLLMADFDLKKQEYRKIRWKLNKNILKVSCVMDALKELVKNIQEDVNAGWTIRESLDHFYK</sequence>
<accession>A0A7T8K097</accession>
<dbReference type="AlphaFoldDB" id="A0A7T8K097"/>
<feature type="non-terminal residue" evidence="1">
    <location>
        <position position="70"/>
    </location>
</feature>
<proteinExistence type="predicted"/>
<reference evidence="2" key="1">
    <citation type="submission" date="2021-01" db="EMBL/GenBank/DDBJ databases">
        <title>Caligus Genome Assembly.</title>
        <authorList>
            <person name="Gallardo-Escarate C."/>
        </authorList>
    </citation>
    <scope>NUCLEOTIDE SEQUENCE [LARGE SCALE GENOMIC DNA]</scope>
</reference>
<gene>
    <name evidence="1" type="ORF">FKW44_014223</name>
</gene>
<keyword evidence="2" id="KW-1185">Reference proteome</keyword>